<organism evidence="1 2">
    <name type="scientific">Eumeta variegata</name>
    <name type="common">Bagworm moth</name>
    <name type="synonym">Eumeta japonica</name>
    <dbReference type="NCBI Taxonomy" id="151549"/>
    <lineage>
        <taxon>Eukaryota</taxon>
        <taxon>Metazoa</taxon>
        <taxon>Ecdysozoa</taxon>
        <taxon>Arthropoda</taxon>
        <taxon>Hexapoda</taxon>
        <taxon>Insecta</taxon>
        <taxon>Pterygota</taxon>
        <taxon>Neoptera</taxon>
        <taxon>Endopterygota</taxon>
        <taxon>Lepidoptera</taxon>
        <taxon>Glossata</taxon>
        <taxon>Ditrysia</taxon>
        <taxon>Tineoidea</taxon>
        <taxon>Psychidae</taxon>
        <taxon>Oiketicinae</taxon>
        <taxon>Eumeta</taxon>
    </lineage>
</organism>
<protein>
    <submittedName>
        <fullName evidence="1">Uncharacterized protein</fullName>
    </submittedName>
</protein>
<dbReference type="Proteomes" id="UP000299102">
    <property type="component" value="Unassembled WGS sequence"/>
</dbReference>
<evidence type="ECO:0000313" key="1">
    <source>
        <dbReference type="EMBL" id="GBP77071.1"/>
    </source>
</evidence>
<dbReference type="EMBL" id="BGZK01001316">
    <property type="protein sequence ID" value="GBP77071.1"/>
    <property type="molecule type" value="Genomic_DNA"/>
</dbReference>
<accession>A0A4C1YKX8</accession>
<reference evidence="1 2" key="1">
    <citation type="journal article" date="2019" name="Commun. Biol.">
        <title>The bagworm genome reveals a unique fibroin gene that provides high tensile strength.</title>
        <authorList>
            <person name="Kono N."/>
            <person name="Nakamura H."/>
            <person name="Ohtoshi R."/>
            <person name="Tomita M."/>
            <person name="Numata K."/>
            <person name="Arakawa K."/>
        </authorList>
    </citation>
    <scope>NUCLEOTIDE SEQUENCE [LARGE SCALE GENOMIC DNA]</scope>
</reference>
<keyword evidence="2" id="KW-1185">Reference proteome</keyword>
<sequence>MLSWAATHLGCRVVQKVASQKGSIKAVIIILDRDVDVEENEILNDENVTAAVITAGNCRNDVLSVYFEGDMLISLYRDRVRCLFKTRDKIILEGEVNCMEHLRTGSDWRDSNIVGHATNATRLWGPTLSVSDMLTALLFRVDARSVDRNSPGGILKSIVPYASYAWALTIRNLSVRKMLNTVQRSVAPKAYRAHRTVTLHSAMILSRLLLLDVRFERVDERDSHTLDRVLIDEPYIYNDGSRIERKIGAALTERRDGEEIRCRQRVTLLRVIRSDLLGIGSHEGSRHGLEPLMTPCAESTRELEPLKVD</sequence>
<dbReference type="OrthoDB" id="411823at2759"/>
<proteinExistence type="predicted"/>
<dbReference type="AlphaFoldDB" id="A0A4C1YKX8"/>
<comment type="caution">
    <text evidence="1">The sequence shown here is derived from an EMBL/GenBank/DDBJ whole genome shotgun (WGS) entry which is preliminary data.</text>
</comment>
<evidence type="ECO:0000313" key="2">
    <source>
        <dbReference type="Proteomes" id="UP000299102"/>
    </source>
</evidence>
<name>A0A4C1YKX8_EUMVA</name>
<gene>
    <name evidence="1" type="ORF">EVAR_45979_1</name>
</gene>